<reference evidence="6 7" key="1">
    <citation type="journal article" date="2013" name="Genome Announc.">
        <title>Draft Genome Sequence for Caulobacter sp. Strain OR37, a Bacterium Tolerant to Heavy Metals.</title>
        <authorList>
            <person name="Utturkar S.M."/>
            <person name="Bollmann A."/>
            <person name="Brzoska R.M."/>
            <person name="Klingeman D.M."/>
            <person name="Epstein S.E."/>
            <person name="Palumbo A.V."/>
            <person name="Brown S.D."/>
        </authorList>
    </citation>
    <scope>NUCLEOTIDE SEQUENCE [LARGE SCALE GENOMIC DNA]</scope>
    <source>
        <strain evidence="6 7">OR37</strain>
    </source>
</reference>
<dbReference type="InterPro" id="IPR001789">
    <property type="entry name" value="Sig_transdc_resp-reg_receiver"/>
</dbReference>
<dbReference type="PANTHER" id="PTHR45339:SF1">
    <property type="entry name" value="HYBRID SIGNAL TRANSDUCTION HISTIDINE KINASE J"/>
    <property type="match status" value="1"/>
</dbReference>
<dbReference type="PROSITE" id="PS50109">
    <property type="entry name" value="HIS_KIN"/>
    <property type="match status" value="1"/>
</dbReference>
<dbReference type="InterPro" id="IPR011006">
    <property type="entry name" value="CheY-like_superfamily"/>
</dbReference>
<dbReference type="eggNOG" id="COG0784">
    <property type="taxonomic scope" value="Bacteria"/>
</dbReference>
<dbReference type="CDD" id="cd17546">
    <property type="entry name" value="REC_hyHK_CKI1_RcsC-like"/>
    <property type="match status" value="1"/>
</dbReference>
<dbReference type="Gene3D" id="3.30.565.10">
    <property type="entry name" value="Histidine kinase-like ATPase, C-terminal domain"/>
    <property type="match status" value="1"/>
</dbReference>
<keyword evidence="1 3" id="KW-0597">Phosphoprotein</keyword>
<dbReference type="PANTHER" id="PTHR45339">
    <property type="entry name" value="HYBRID SIGNAL TRANSDUCTION HISTIDINE KINASE J"/>
    <property type="match status" value="1"/>
</dbReference>
<dbReference type="AlphaFoldDB" id="R0E758"/>
<dbReference type="Pfam" id="PF02518">
    <property type="entry name" value="HATPase_c"/>
    <property type="match status" value="1"/>
</dbReference>
<dbReference type="eggNOG" id="COG0642">
    <property type="taxonomic scope" value="Bacteria"/>
</dbReference>
<dbReference type="EMBL" id="APMP01000018">
    <property type="protein sequence ID" value="ENZ81348.1"/>
    <property type="molecule type" value="Genomic_DNA"/>
</dbReference>
<dbReference type="GO" id="GO:0000160">
    <property type="term" value="P:phosphorelay signal transduction system"/>
    <property type="evidence" value="ECO:0007669"/>
    <property type="project" value="InterPro"/>
</dbReference>
<evidence type="ECO:0000256" key="1">
    <source>
        <dbReference type="ARBA" id="ARBA00022553"/>
    </source>
</evidence>
<feature type="domain" description="Histidine kinase" evidence="4">
    <location>
        <begin position="143"/>
        <end position="361"/>
    </location>
</feature>
<dbReference type="InterPro" id="IPR003594">
    <property type="entry name" value="HATPase_dom"/>
</dbReference>
<feature type="modified residue" description="4-aspartylphosphate" evidence="3">
    <location>
        <position position="429"/>
    </location>
</feature>
<dbReference type="InterPro" id="IPR005467">
    <property type="entry name" value="His_kinase_dom"/>
</dbReference>
<organism evidence="6 7">
    <name type="scientific">Caulobacter vibrioides OR37</name>
    <dbReference type="NCBI Taxonomy" id="1292034"/>
    <lineage>
        <taxon>Bacteria</taxon>
        <taxon>Pseudomonadati</taxon>
        <taxon>Pseudomonadota</taxon>
        <taxon>Alphaproteobacteria</taxon>
        <taxon>Caulobacterales</taxon>
        <taxon>Caulobacteraceae</taxon>
        <taxon>Caulobacter</taxon>
    </lineage>
</organism>
<dbReference type="PROSITE" id="PS50110">
    <property type="entry name" value="RESPONSE_REGULATORY"/>
    <property type="match status" value="1"/>
</dbReference>
<evidence type="ECO:0000259" key="4">
    <source>
        <dbReference type="PROSITE" id="PS50109"/>
    </source>
</evidence>
<evidence type="ECO:0000256" key="2">
    <source>
        <dbReference type="ARBA" id="ARBA00023012"/>
    </source>
</evidence>
<gene>
    <name evidence="6" type="ORF">OR37_02754</name>
</gene>
<sequence>METLSRLIDHRAPISPATPCGQVAALFDAEPALPALAVVEGAAPVGLVYRDVLKGMMRVAGETLATQPIANVMDPEPRIVAADLDANAFVMALAESPTPIHRSAYVAVDGAGRYLGVGGLSSLLESHGRRQREARDAMALVERMAVDVGAHLNGVMAITERLEHQRLTPDASAFVRAIGDTSRDMGETLSRAVDLHRSAQGQLTFKLAPMRLRDLADAIEARWAPRAQEGGSMLLVSYDGDPECGVEADGDRLLQVFDILIENALACGRGLIEARLTARAEGAKIRLDGQVRDNTEGHLEERLARVRDPLSAVSLRDHSELAHCVGVALAHRIMRAMGGPLAAEPNRGAGLTVGFSLSVAPAAAVEAQEAEPAVAGRAAHILIVDDNATNRMVAEALCDMFECTSEQAVDGVEAIEMARGGRFDLILMDIKMPRMDGIAATRAIREMSGRPARTPIVALTANADPADVQTYIAAGMQDVVEKPIKPERLAVVLSALLSDEDDQDAESGHEAAA</sequence>
<dbReference type="RefSeq" id="WP_004620839.1">
    <property type="nucleotide sequence ID" value="NZ_APMP01000018.1"/>
</dbReference>
<name>R0E758_CAUVI</name>
<dbReference type="Gene3D" id="3.40.50.2300">
    <property type="match status" value="1"/>
</dbReference>
<accession>R0E758</accession>
<dbReference type="STRING" id="1292034.OR37_02754"/>
<proteinExistence type="predicted"/>
<evidence type="ECO:0000256" key="3">
    <source>
        <dbReference type="PROSITE-ProRule" id="PRU00169"/>
    </source>
</evidence>
<dbReference type="OrthoDB" id="9801651at2"/>
<dbReference type="SUPFAM" id="SSF55874">
    <property type="entry name" value="ATPase domain of HSP90 chaperone/DNA topoisomerase II/histidine kinase"/>
    <property type="match status" value="1"/>
</dbReference>
<dbReference type="SUPFAM" id="SSF52172">
    <property type="entry name" value="CheY-like"/>
    <property type="match status" value="1"/>
</dbReference>
<evidence type="ECO:0000313" key="6">
    <source>
        <dbReference type="EMBL" id="ENZ81348.1"/>
    </source>
</evidence>
<dbReference type="PATRIC" id="fig|1292034.3.peg.2734"/>
<feature type="domain" description="Response regulatory" evidence="5">
    <location>
        <begin position="380"/>
        <end position="497"/>
    </location>
</feature>
<comment type="caution">
    <text evidence="6">The sequence shown here is derived from an EMBL/GenBank/DDBJ whole genome shotgun (WGS) entry which is preliminary data.</text>
</comment>
<keyword evidence="2" id="KW-0902">Two-component regulatory system</keyword>
<dbReference type="SMART" id="SM00448">
    <property type="entry name" value="REC"/>
    <property type="match status" value="1"/>
</dbReference>
<dbReference type="InterPro" id="IPR036890">
    <property type="entry name" value="HATPase_C_sf"/>
</dbReference>
<evidence type="ECO:0000259" key="5">
    <source>
        <dbReference type="PROSITE" id="PS50110"/>
    </source>
</evidence>
<dbReference type="Proteomes" id="UP000013063">
    <property type="component" value="Unassembled WGS sequence"/>
</dbReference>
<protein>
    <submittedName>
        <fullName evidence="6">CheY-like receiver domain-containing protein</fullName>
    </submittedName>
</protein>
<dbReference type="Pfam" id="PF00072">
    <property type="entry name" value="Response_reg"/>
    <property type="match status" value="1"/>
</dbReference>
<keyword evidence="7" id="KW-1185">Reference proteome</keyword>
<evidence type="ECO:0000313" key="7">
    <source>
        <dbReference type="Proteomes" id="UP000013063"/>
    </source>
</evidence>